<evidence type="ECO:0000256" key="9">
    <source>
        <dbReference type="PIRSR" id="PIRSR000485-1"/>
    </source>
</evidence>
<keyword evidence="7" id="KW-0004">4Fe-4S</keyword>
<feature type="binding site" evidence="7 10">
    <location>
        <position position="372"/>
    </location>
    <ligand>
        <name>Mg(2+)</name>
        <dbReference type="ChEBI" id="CHEBI:18420"/>
    </ligand>
</feature>
<evidence type="ECO:0000256" key="1">
    <source>
        <dbReference type="ARBA" id="ARBA00005209"/>
    </source>
</evidence>
<evidence type="ECO:0000256" key="2">
    <source>
        <dbReference type="ARBA" id="ARBA00010138"/>
    </source>
</evidence>
<keyword evidence="5 7" id="KW-0658">Purine biosynthesis</keyword>
<evidence type="ECO:0000256" key="6">
    <source>
        <dbReference type="ARBA" id="ARBA00022962"/>
    </source>
</evidence>
<dbReference type="InterPro" id="IPR029055">
    <property type="entry name" value="Ntn_hydrolases_N"/>
</dbReference>
<feature type="binding site" evidence="7 11">
    <location>
        <position position="462"/>
    </location>
    <ligand>
        <name>[4Fe-4S] cluster</name>
        <dbReference type="ChEBI" id="CHEBI:49883"/>
    </ligand>
</feature>
<sequence length="485" mass="52201">MGYDAVYDKMKDECGVFGVWALGQSTEAANFTYLGLHALQHRGQESAGIVSTDGSALHVHRGMGLVADIFNAGELAKLPGGAAIGHVRYSTAGASHLKNAQPIAIQYAGGAVAVAHNGNLVNAETLRTELEAAGSIFQTTSDTEVILHLMARVRPGPAVPGSTEHHLAAIRAALARVSGAYSLLFLTERSMIGARDPQGFRPLVLGKLKGNWVLASETTALDLIEAEYVREIAPGEIVVIDEKGLRSEKLEPTAGPRRLARCVFEHIYFARPDSILFGRSVHEVRSSFGAQLAKDHPVEADVVIAVPDSGVPAAVGYARQSGIPYDVGLVRSHYIGRTFIEPQQSIRHFGVKLKLNAVRGVLRDKRVVVVDDSIVRGTTSRKIVKMIRDAGAKEVHLRISSPPTAWPCYYGIDTPTRQELIAATHSEPEIRDYVTADSLGYLSIDGLYAALGEARQGFCDACFTGEYVLEFPHSRPAAPLRLVGA</sequence>
<reference evidence="14" key="1">
    <citation type="journal article" date="2020" name="Appl. Environ. Microbiol.">
        <title>Diazotrophic Anaeromyxobacter Isolates from Soils.</title>
        <authorList>
            <person name="Masuda Y."/>
            <person name="Yamanaka H."/>
            <person name="Xu Z.X."/>
            <person name="Shiratori Y."/>
            <person name="Aono T."/>
            <person name="Amachi S."/>
            <person name="Senoo K."/>
            <person name="Itoh H."/>
        </authorList>
    </citation>
    <scope>NUCLEOTIDE SEQUENCE [LARGE SCALE GENOMIC DNA]</scope>
    <source>
        <strain evidence="14">R267</strain>
    </source>
</reference>
<dbReference type="GO" id="GO:0009113">
    <property type="term" value="P:purine nucleobase biosynthetic process"/>
    <property type="evidence" value="ECO:0007669"/>
    <property type="project" value="UniProtKB-UniRule"/>
</dbReference>
<dbReference type="Pfam" id="PF00156">
    <property type="entry name" value="Pribosyltran"/>
    <property type="match status" value="1"/>
</dbReference>
<name>A0A7I9VMC1_9BACT</name>
<evidence type="ECO:0000256" key="10">
    <source>
        <dbReference type="PIRSR" id="PIRSR000485-2"/>
    </source>
</evidence>
<evidence type="ECO:0000256" key="5">
    <source>
        <dbReference type="ARBA" id="ARBA00022755"/>
    </source>
</evidence>
<dbReference type="CDD" id="cd06223">
    <property type="entry name" value="PRTases_typeI"/>
    <property type="match status" value="1"/>
</dbReference>
<dbReference type="RefSeq" id="WP_176065237.1">
    <property type="nucleotide sequence ID" value="NZ_BJTG01000005.1"/>
</dbReference>
<comment type="pathway">
    <text evidence="1 7 8">Purine metabolism; IMP biosynthesis via de novo pathway; N(1)-(5-phospho-D-ribosyl)glycinamide from 5-phospho-alpha-D-ribose 1-diphosphate: step 1/2.</text>
</comment>
<dbReference type="Proteomes" id="UP000503640">
    <property type="component" value="Unassembled WGS sequence"/>
</dbReference>
<evidence type="ECO:0000313" key="13">
    <source>
        <dbReference type="EMBL" id="GEJ57555.1"/>
    </source>
</evidence>
<dbReference type="GO" id="GO:0000287">
    <property type="term" value="F:magnesium ion binding"/>
    <property type="evidence" value="ECO:0007669"/>
    <property type="project" value="UniProtKB-UniRule"/>
</dbReference>
<comment type="cofactor">
    <cofactor evidence="7 10">
        <name>Mg(2+)</name>
        <dbReference type="ChEBI" id="CHEBI:18420"/>
    </cofactor>
    <text evidence="7 10">Binds 1 Mg(2+) ion per subunit.</text>
</comment>
<dbReference type="EMBL" id="BJTG01000005">
    <property type="protein sequence ID" value="GEJ57555.1"/>
    <property type="molecule type" value="Genomic_DNA"/>
</dbReference>
<keyword evidence="4 7" id="KW-0808">Transferase</keyword>
<evidence type="ECO:0000256" key="11">
    <source>
        <dbReference type="PIRSR" id="PIRSR000485-3"/>
    </source>
</evidence>
<feature type="active site" description="Nucleophile" evidence="7 9">
    <location>
        <position position="14"/>
    </location>
</feature>
<feature type="binding site" evidence="7 11">
    <location>
        <position position="262"/>
    </location>
    <ligand>
        <name>[4Fe-4S] cluster</name>
        <dbReference type="ChEBI" id="CHEBI:49883"/>
    </ligand>
</feature>
<keyword evidence="7 10" id="KW-0479">Metal-binding</keyword>
<dbReference type="AlphaFoldDB" id="A0A7I9VMC1"/>
<dbReference type="InterPro" id="IPR000836">
    <property type="entry name" value="PRTase_dom"/>
</dbReference>
<dbReference type="InterPro" id="IPR035584">
    <property type="entry name" value="PurF_N"/>
</dbReference>
<dbReference type="PIRSF" id="PIRSF000485">
    <property type="entry name" value="Amd_phspho_trans"/>
    <property type="match status" value="1"/>
</dbReference>
<keyword evidence="7 11" id="KW-0408">Iron</keyword>
<dbReference type="Gene3D" id="3.40.50.2020">
    <property type="match status" value="1"/>
</dbReference>
<evidence type="ECO:0000256" key="7">
    <source>
        <dbReference type="HAMAP-Rule" id="MF_01931"/>
    </source>
</evidence>
<feature type="binding site" evidence="7 10">
    <location>
        <position position="371"/>
    </location>
    <ligand>
        <name>Mg(2+)</name>
        <dbReference type="ChEBI" id="CHEBI:18420"/>
    </ligand>
</feature>
<dbReference type="CDD" id="cd00715">
    <property type="entry name" value="GPATase_N"/>
    <property type="match status" value="1"/>
</dbReference>
<keyword evidence="6 7" id="KW-0315">Glutamine amidotransferase</keyword>
<feature type="binding site" evidence="7 10">
    <location>
        <position position="309"/>
    </location>
    <ligand>
        <name>Mg(2+)</name>
        <dbReference type="ChEBI" id="CHEBI:18420"/>
    </ligand>
</feature>
<dbReference type="PANTHER" id="PTHR11907">
    <property type="entry name" value="AMIDOPHOSPHORIBOSYLTRANSFERASE"/>
    <property type="match status" value="1"/>
</dbReference>
<feature type="binding site" evidence="7 11">
    <location>
        <position position="459"/>
    </location>
    <ligand>
        <name>[4Fe-4S] cluster</name>
        <dbReference type="ChEBI" id="CHEBI:49883"/>
    </ligand>
</feature>
<dbReference type="GO" id="GO:0004044">
    <property type="term" value="F:amidophosphoribosyltransferase activity"/>
    <property type="evidence" value="ECO:0007669"/>
    <property type="project" value="UniProtKB-UniRule"/>
</dbReference>
<evidence type="ECO:0000313" key="14">
    <source>
        <dbReference type="Proteomes" id="UP000503640"/>
    </source>
</evidence>
<dbReference type="SUPFAM" id="SSF56235">
    <property type="entry name" value="N-terminal nucleophile aminohydrolases (Ntn hydrolases)"/>
    <property type="match status" value="1"/>
</dbReference>
<evidence type="ECO:0000259" key="12">
    <source>
        <dbReference type="PROSITE" id="PS51278"/>
    </source>
</evidence>
<evidence type="ECO:0000256" key="8">
    <source>
        <dbReference type="PIRNR" id="PIRNR000485"/>
    </source>
</evidence>
<organism evidence="13 14">
    <name type="scientific">Anaeromyxobacter diazotrophicus</name>
    <dbReference type="NCBI Taxonomy" id="2590199"/>
    <lineage>
        <taxon>Bacteria</taxon>
        <taxon>Pseudomonadati</taxon>
        <taxon>Myxococcota</taxon>
        <taxon>Myxococcia</taxon>
        <taxon>Myxococcales</taxon>
        <taxon>Cystobacterineae</taxon>
        <taxon>Anaeromyxobacteraceae</taxon>
        <taxon>Anaeromyxobacter</taxon>
    </lineage>
</organism>
<dbReference type="HAMAP" id="MF_01931">
    <property type="entry name" value="PurF"/>
    <property type="match status" value="1"/>
</dbReference>
<keyword evidence="7 11" id="KW-0411">Iron-sulfur</keyword>
<dbReference type="InterPro" id="IPR017932">
    <property type="entry name" value="GATase_2_dom"/>
</dbReference>
<dbReference type="InterPro" id="IPR005854">
    <property type="entry name" value="PurF"/>
</dbReference>
<dbReference type="EC" id="2.4.2.14" evidence="7"/>
<proteinExistence type="inferred from homology"/>
<comment type="caution">
    <text evidence="13">The sequence shown here is derived from an EMBL/GenBank/DDBJ whole genome shotgun (WGS) entry which is preliminary data.</text>
</comment>
<evidence type="ECO:0000256" key="3">
    <source>
        <dbReference type="ARBA" id="ARBA00022676"/>
    </source>
</evidence>
<evidence type="ECO:0000256" key="4">
    <source>
        <dbReference type="ARBA" id="ARBA00022679"/>
    </source>
</evidence>
<dbReference type="SUPFAM" id="SSF53271">
    <property type="entry name" value="PRTase-like"/>
    <property type="match status" value="1"/>
</dbReference>
<feature type="binding site" evidence="7 11">
    <location>
        <position position="408"/>
    </location>
    <ligand>
        <name>[4Fe-4S] cluster</name>
        <dbReference type="ChEBI" id="CHEBI:49883"/>
    </ligand>
</feature>
<gene>
    <name evidence="7 13" type="primary">purF</name>
    <name evidence="13" type="ORF">AMYX_22960</name>
</gene>
<keyword evidence="14" id="KW-1185">Reference proteome</keyword>
<dbReference type="GO" id="GO:0006189">
    <property type="term" value="P:'de novo' IMP biosynthetic process"/>
    <property type="evidence" value="ECO:0007669"/>
    <property type="project" value="UniProtKB-UniRule"/>
</dbReference>
<dbReference type="GO" id="GO:0051539">
    <property type="term" value="F:4 iron, 4 sulfur cluster binding"/>
    <property type="evidence" value="ECO:0007669"/>
    <property type="project" value="UniProtKB-KW"/>
</dbReference>
<dbReference type="PROSITE" id="PS51278">
    <property type="entry name" value="GATASE_TYPE_2"/>
    <property type="match status" value="1"/>
</dbReference>
<keyword evidence="7 10" id="KW-0460">Magnesium</keyword>
<dbReference type="Pfam" id="PF13537">
    <property type="entry name" value="GATase_7"/>
    <property type="match status" value="1"/>
</dbReference>
<accession>A0A7I9VMC1</accession>
<comment type="function">
    <text evidence="7">Catalyzes the formation of phosphoribosylamine from phosphoribosylpyrophosphate (PRPP) and glutamine.</text>
</comment>
<comment type="similarity">
    <text evidence="2 7 8">In the C-terminal section; belongs to the purine/pyrimidine phosphoribosyltransferase family.</text>
</comment>
<dbReference type="UniPathway" id="UPA00074">
    <property type="reaction ID" value="UER00124"/>
</dbReference>
<comment type="catalytic activity">
    <reaction evidence="7 8">
        <text>5-phospho-beta-D-ribosylamine + L-glutamate + diphosphate = 5-phospho-alpha-D-ribose 1-diphosphate + L-glutamine + H2O</text>
        <dbReference type="Rhea" id="RHEA:14905"/>
        <dbReference type="ChEBI" id="CHEBI:15377"/>
        <dbReference type="ChEBI" id="CHEBI:29985"/>
        <dbReference type="ChEBI" id="CHEBI:33019"/>
        <dbReference type="ChEBI" id="CHEBI:58017"/>
        <dbReference type="ChEBI" id="CHEBI:58359"/>
        <dbReference type="ChEBI" id="CHEBI:58681"/>
        <dbReference type="EC" id="2.4.2.14"/>
    </reaction>
</comment>
<keyword evidence="3 7" id="KW-0328">Glycosyltransferase</keyword>
<feature type="domain" description="Glutamine amidotransferase type-2" evidence="12">
    <location>
        <begin position="14"/>
        <end position="243"/>
    </location>
</feature>
<comment type="cofactor">
    <cofactor evidence="7 11">
        <name>[4Fe-4S] cluster</name>
        <dbReference type="ChEBI" id="CHEBI:49883"/>
    </cofactor>
    <text evidence="7 11">Binds 1 [4Fe-4S] cluster per subunit.</text>
</comment>
<protein>
    <recommendedName>
        <fullName evidence="7">Amidophosphoribosyltransferase</fullName>
        <shortName evidence="7">ATase</shortName>
        <ecNumber evidence="7">2.4.2.14</ecNumber>
    </recommendedName>
    <alternativeName>
        <fullName evidence="7">Glutamine phosphoribosylpyrophosphate amidotransferase</fullName>
        <shortName evidence="7">GPATase</shortName>
    </alternativeName>
</protein>
<dbReference type="NCBIfam" id="TIGR01134">
    <property type="entry name" value="purF"/>
    <property type="match status" value="1"/>
</dbReference>
<dbReference type="InterPro" id="IPR029057">
    <property type="entry name" value="PRTase-like"/>
</dbReference>
<dbReference type="Gene3D" id="3.60.20.10">
    <property type="entry name" value="Glutamine Phosphoribosylpyrophosphate, subunit 1, domain 1"/>
    <property type="match status" value="1"/>
</dbReference>